<dbReference type="GO" id="GO:0006629">
    <property type="term" value="P:lipid metabolic process"/>
    <property type="evidence" value="ECO:0007669"/>
    <property type="project" value="InterPro"/>
</dbReference>
<accession>A0A8C6UE22</accession>
<proteinExistence type="predicted"/>
<dbReference type="Gene3D" id="3.20.20.190">
    <property type="entry name" value="Phosphatidylinositol (PI) phosphodiesterase"/>
    <property type="match status" value="1"/>
</dbReference>
<dbReference type="Proteomes" id="UP000694523">
    <property type="component" value="Unplaced"/>
</dbReference>
<reference evidence="1" key="2">
    <citation type="submission" date="2025-09" db="UniProtKB">
        <authorList>
            <consortium name="Ensembl"/>
        </authorList>
    </citation>
    <scope>IDENTIFICATION</scope>
</reference>
<dbReference type="AlphaFoldDB" id="A0A8C6UE22"/>
<dbReference type="InterPro" id="IPR017946">
    <property type="entry name" value="PLC-like_Pdiesterase_TIM-brl"/>
</dbReference>
<evidence type="ECO:0000313" key="2">
    <source>
        <dbReference type="Proteomes" id="UP000694523"/>
    </source>
</evidence>
<sequence>MELVSLQDWMSCLPEPLLQVPLWDLAIPGSHDSMSFCLDLSSPMLRSEPLMLRLLDRLLPCCMRPCIQRWSTTQSSVLSVQCELGVRFLDLRIAKKPARGATLFFAHGVYTLITVKEALAELSAWLEEHPREVLVLCCSHFESLTDRDHRDLVQFIIGLFGAKLCPPQDCPTLSSCWLKGQQLIVSYDYKEVVKQHPQLWTSIPYWYANSPDPKKVIQYLDNQLSKGRPEKFFVSGLNLTEDLTFILLHPLLNLRTLTLKGLPPLLQWTNQQRPGPHRAAVNIVCSDFIGLSHFCSIMIGLNFKSLGSTLAAPRTSVQPVVAVGPKGRSQHSLL</sequence>
<keyword evidence="2" id="KW-1185">Reference proteome</keyword>
<dbReference type="PANTHER" id="PTHR13593">
    <property type="match status" value="1"/>
</dbReference>
<evidence type="ECO:0000313" key="1">
    <source>
        <dbReference type="Ensembl" id="ENSNMLP00000032982.1"/>
    </source>
</evidence>
<dbReference type="InterPro" id="IPR051057">
    <property type="entry name" value="PI-PLC_domain"/>
</dbReference>
<dbReference type="SUPFAM" id="SSF51695">
    <property type="entry name" value="PLC-like phosphodiesterases"/>
    <property type="match status" value="1"/>
</dbReference>
<name>A0A8C6UE22_9GOBI</name>
<dbReference type="PANTHER" id="PTHR13593:SF112">
    <property type="entry name" value="PI-PLC X DOMAIN-CONTAINING PROTEIN 1"/>
    <property type="match status" value="1"/>
</dbReference>
<dbReference type="CDD" id="cd08616">
    <property type="entry name" value="PI-PLCXD1c"/>
    <property type="match status" value="1"/>
</dbReference>
<reference evidence="1" key="1">
    <citation type="submission" date="2025-08" db="UniProtKB">
        <authorList>
            <consortium name="Ensembl"/>
        </authorList>
    </citation>
    <scope>IDENTIFICATION</scope>
</reference>
<dbReference type="Ensembl" id="ENSNMLT00000036714.1">
    <property type="protein sequence ID" value="ENSNMLP00000032982.1"/>
    <property type="gene ID" value="ENSNMLG00000020571.1"/>
</dbReference>
<dbReference type="GO" id="GO:0008081">
    <property type="term" value="F:phosphoric diester hydrolase activity"/>
    <property type="evidence" value="ECO:0007669"/>
    <property type="project" value="InterPro"/>
</dbReference>
<organism evidence="1 2">
    <name type="scientific">Neogobius melanostomus</name>
    <name type="common">round goby</name>
    <dbReference type="NCBI Taxonomy" id="47308"/>
    <lineage>
        <taxon>Eukaryota</taxon>
        <taxon>Metazoa</taxon>
        <taxon>Chordata</taxon>
        <taxon>Craniata</taxon>
        <taxon>Vertebrata</taxon>
        <taxon>Euteleostomi</taxon>
        <taxon>Actinopterygii</taxon>
        <taxon>Neopterygii</taxon>
        <taxon>Teleostei</taxon>
        <taxon>Neoteleostei</taxon>
        <taxon>Acanthomorphata</taxon>
        <taxon>Gobiaria</taxon>
        <taxon>Gobiiformes</taxon>
        <taxon>Gobioidei</taxon>
        <taxon>Gobiidae</taxon>
        <taxon>Benthophilinae</taxon>
        <taxon>Neogobiini</taxon>
        <taxon>Neogobius</taxon>
    </lineage>
</organism>
<dbReference type="InterPro" id="IPR042158">
    <property type="entry name" value="PLCXD1/2/3"/>
</dbReference>
<protein>
    <recommendedName>
        <fullName evidence="3">PI-PLC X domain-containing protein 1</fullName>
    </recommendedName>
</protein>
<evidence type="ECO:0008006" key="3">
    <source>
        <dbReference type="Google" id="ProtNLM"/>
    </source>
</evidence>